<evidence type="ECO:0000313" key="2">
    <source>
        <dbReference type="Proteomes" id="UP000290189"/>
    </source>
</evidence>
<sequence>MEYVVYDDDGGGDDDDDAGTPSYTFVDASSARRAFNLALLRVLDAWQLTLHSVWIALAVRVGGAGDDLRRVRLEIARYQFGDADALSATLGALIQGWCASVQRSRPADAPWFSSTGASELGRLQRTLAPIPACPDPAPPEPIVHEPGPAAAEWRRPAPRSRAVVSLEDMVTPSMPIGGSVSGKQDSRPTVPALLQPRRHAHAAAYVRSGRWPGVRSSSNSARIFLGRCRLQAALDYVDGGHDPAQALSYACQTAYPDEPWSFDAPVDDDARLQDDTARAILGKAVAIEIGVAGFSSASSHAADVLTDLVASFLQDVARQANQSGHCTLTPDLTMATLARVTGAGERELGAHLRDEIVGGEQRMRDLLDKIRSSPMDIVLTAQEASDSNKRPRIE</sequence>
<reference evidence="1 2" key="1">
    <citation type="submission" date="2018-03" db="EMBL/GenBank/DDBJ databases">
        <authorList>
            <person name="Fogelqvist J."/>
        </authorList>
    </citation>
    <scope>NUCLEOTIDE SEQUENCE [LARGE SCALE GENOMIC DNA]</scope>
</reference>
<evidence type="ECO:0000313" key="1">
    <source>
        <dbReference type="EMBL" id="SPR00313.1"/>
    </source>
</evidence>
<keyword evidence="1" id="KW-0496">Mitochondrion</keyword>
<dbReference type="InterPro" id="IPR009072">
    <property type="entry name" value="Histone-fold"/>
</dbReference>
<dbReference type="EMBL" id="OVEO01000014">
    <property type="protein sequence ID" value="SPR00313.1"/>
    <property type="molecule type" value="Genomic_DNA"/>
</dbReference>
<name>A0A3P3YJD8_PLABS</name>
<dbReference type="AlphaFoldDB" id="A0A3P3YJD8"/>
<gene>
    <name evidence="1" type="ORF">PLBR_LOCUS7528</name>
</gene>
<dbReference type="GO" id="GO:0046982">
    <property type="term" value="F:protein heterodimerization activity"/>
    <property type="evidence" value="ECO:0007669"/>
    <property type="project" value="InterPro"/>
</dbReference>
<protein>
    <submittedName>
        <fullName evidence="1">Uncharacterized protein</fullName>
    </submittedName>
</protein>
<proteinExistence type="predicted"/>
<organism evidence="1 2">
    <name type="scientific">Plasmodiophora brassicae</name>
    <name type="common">Clubroot disease agent</name>
    <dbReference type="NCBI Taxonomy" id="37360"/>
    <lineage>
        <taxon>Eukaryota</taxon>
        <taxon>Sar</taxon>
        <taxon>Rhizaria</taxon>
        <taxon>Endomyxa</taxon>
        <taxon>Phytomyxea</taxon>
        <taxon>Plasmodiophorida</taxon>
        <taxon>Plasmodiophoridae</taxon>
        <taxon>Plasmodiophora</taxon>
    </lineage>
</organism>
<dbReference type="Proteomes" id="UP000290189">
    <property type="component" value="Unassembled WGS sequence"/>
</dbReference>
<dbReference type="Gene3D" id="1.10.20.10">
    <property type="entry name" value="Histone, subunit A"/>
    <property type="match status" value="1"/>
</dbReference>
<geneLocation type="mitochondrion" evidence="1"/>
<accession>A0A3P3YJD8</accession>